<accession>K9X7P6</accession>
<evidence type="ECO:0000313" key="1">
    <source>
        <dbReference type="EMBL" id="AFZ28124.1"/>
    </source>
</evidence>
<dbReference type="HOGENOM" id="CLU_3182764_0_0_3"/>
<dbReference type="AlphaFoldDB" id="K9X7P6"/>
<dbReference type="EMBL" id="CP003642">
    <property type="protein sequence ID" value="AFZ28124.1"/>
    <property type="molecule type" value="Genomic_DNA"/>
</dbReference>
<dbReference type="KEGG" id="csg:Cylst_6157"/>
<organism evidence="1 2">
    <name type="scientific">Cylindrospermum stagnale PCC 7417</name>
    <dbReference type="NCBI Taxonomy" id="56107"/>
    <lineage>
        <taxon>Bacteria</taxon>
        <taxon>Bacillati</taxon>
        <taxon>Cyanobacteriota</taxon>
        <taxon>Cyanophyceae</taxon>
        <taxon>Nostocales</taxon>
        <taxon>Nostocaceae</taxon>
        <taxon>Cylindrospermum</taxon>
    </lineage>
</organism>
<protein>
    <submittedName>
        <fullName evidence="1">Uncharacterized protein</fullName>
    </submittedName>
</protein>
<name>K9X7P6_9NOST</name>
<proteinExistence type="predicted"/>
<dbReference type="Proteomes" id="UP000010475">
    <property type="component" value="Chromosome"/>
</dbReference>
<reference evidence="1 2" key="1">
    <citation type="submission" date="2012-06" db="EMBL/GenBank/DDBJ databases">
        <title>Finished chromosome of genome of Cylindrospermum stagnale PCC 7417.</title>
        <authorList>
            <consortium name="US DOE Joint Genome Institute"/>
            <person name="Gugger M."/>
            <person name="Coursin T."/>
            <person name="Rippka R."/>
            <person name="Tandeau De Marsac N."/>
            <person name="Huntemann M."/>
            <person name="Wei C.-L."/>
            <person name="Han J."/>
            <person name="Detter J.C."/>
            <person name="Han C."/>
            <person name="Tapia R."/>
            <person name="Chen A."/>
            <person name="Kyrpides N."/>
            <person name="Mavromatis K."/>
            <person name="Markowitz V."/>
            <person name="Szeto E."/>
            <person name="Ivanova N."/>
            <person name="Pagani I."/>
            <person name="Pati A."/>
            <person name="Goodwin L."/>
            <person name="Nordberg H.P."/>
            <person name="Cantor M.N."/>
            <person name="Hua S.X."/>
            <person name="Woyke T."/>
            <person name="Kerfeld C.A."/>
        </authorList>
    </citation>
    <scope>NUCLEOTIDE SEQUENCE [LARGE SCALE GENOMIC DNA]</scope>
    <source>
        <strain evidence="1 2">PCC 7417</strain>
    </source>
</reference>
<gene>
    <name evidence="1" type="ORF">Cylst_6157</name>
</gene>
<sequence length="46" mass="5342">MSKSAVVKSVSYLFLGELATDSWIYYTKFRPNNLGRNYSGYPYLKI</sequence>
<keyword evidence="2" id="KW-1185">Reference proteome</keyword>
<evidence type="ECO:0000313" key="2">
    <source>
        <dbReference type="Proteomes" id="UP000010475"/>
    </source>
</evidence>